<feature type="compositionally biased region" description="Low complexity" evidence="4">
    <location>
        <begin position="1129"/>
        <end position="1166"/>
    </location>
</feature>
<dbReference type="Gene3D" id="1.25.10.10">
    <property type="entry name" value="Leucine-rich Repeat Variant"/>
    <property type="match status" value="5"/>
</dbReference>
<keyword evidence="7" id="KW-1185">Reference proteome</keyword>
<dbReference type="GO" id="GO:0046785">
    <property type="term" value="P:microtubule polymerization"/>
    <property type="evidence" value="ECO:0007669"/>
    <property type="project" value="InterPro"/>
</dbReference>
<keyword evidence="3" id="KW-0206">Cytoskeleton</keyword>
<organism evidence="6 7">
    <name type="scientific">Pycnococcus provasolii</name>
    <dbReference type="NCBI Taxonomy" id="41880"/>
    <lineage>
        <taxon>Eukaryota</taxon>
        <taxon>Viridiplantae</taxon>
        <taxon>Chlorophyta</taxon>
        <taxon>Pseudoscourfieldiophyceae</taxon>
        <taxon>Pseudoscourfieldiales</taxon>
        <taxon>Pycnococcaceae</taxon>
        <taxon>Pycnococcus</taxon>
    </lineage>
</organism>
<dbReference type="GO" id="GO:0051010">
    <property type="term" value="F:microtubule plus-end binding"/>
    <property type="evidence" value="ECO:0007669"/>
    <property type="project" value="InterPro"/>
</dbReference>
<feature type="compositionally biased region" description="Pro residues" evidence="4">
    <location>
        <begin position="270"/>
        <end position="279"/>
    </location>
</feature>
<dbReference type="GO" id="GO:0005856">
    <property type="term" value="C:cytoskeleton"/>
    <property type="evidence" value="ECO:0007669"/>
    <property type="project" value="UniProtKB-SubCell"/>
</dbReference>
<dbReference type="InterPro" id="IPR048491">
    <property type="entry name" value="XMAP215_CLASP_TOG"/>
</dbReference>
<feature type="compositionally biased region" description="Basic and acidic residues" evidence="4">
    <location>
        <begin position="854"/>
        <end position="865"/>
    </location>
</feature>
<proteinExistence type="predicted"/>
<name>A0A830HF33_9CHLO</name>
<gene>
    <name evidence="6" type="ORF">PPROV_000386500</name>
</gene>
<feature type="domain" description="TOG" evidence="5">
    <location>
        <begin position="598"/>
        <end position="858"/>
    </location>
</feature>
<dbReference type="SMART" id="SM01349">
    <property type="entry name" value="TOG"/>
    <property type="match status" value="5"/>
</dbReference>
<dbReference type="GO" id="GO:0030951">
    <property type="term" value="P:establishment or maintenance of microtubule cytoskeleton polarity"/>
    <property type="evidence" value="ECO:0007669"/>
    <property type="project" value="InterPro"/>
</dbReference>
<evidence type="ECO:0000313" key="7">
    <source>
        <dbReference type="Proteomes" id="UP000660262"/>
    </source>
</evidence>
<dbReference type="OrthoDB" id="205662at2759"/>
<dbReference type="InterPro" id="IPR045110">
    <property type="entry name" value="XMAP215"/>
</dbReference>
<feature type="compositionally biased region" description="Low complexity" evidence="4">
    <location>
        <begin position="1502"/>
        <end position="1525"/>
    </location>
</feature>
<sequence>MSDDAELLSKAALLPLEQRVEHKNWKVRNAAYEDMTKKCQQTSSHEEVKEFAGLLSHAVADSNAAAQEHALDAACAYLAVTDESTASRLAPVLCPAIAKKCLNGRPRTVEKATEAFMLCAELEASEPAVEALLKAATTNKVPKVVLAAANSLLTLVSSFGSPTVDAKPLLKGMTPLFEAKDSKVRDTAKQLVVELARWVGSGVVTSLLIDQMRDTMRKEMEEALKDIGSGGKPVPTRLTRKRQAAAAAATPGRSSQPASPGASGASGESGPPPLPPSPAAPEIDTFDLSEPQSILKELKDDVFWTPLSAAKWSERRDALLHLKKLASVPRLAGGEYGDVSRALAKIIKNDSNVVCVAESLNCAAALGRGLRREFAGNARSFTSICLMKLKDKSGAVVNASLDALAAFGAHCFLLSDVMEDVIEHFKACKVPKAKSGALGWLAECASNSKDPRKVKDLVKVFKEFEKTLASLAADADASVRDAALGCSVAFSLAGPECKSLVEKFAGKLDDKQRKKFEALAAGEDIETAAPSRSSSAPPQRPATAAAAPISRPLARPASAAPRRPVTSAGARPRTAGASRGAPSSPTKAEPQDAPLPTTEIAEERVGELLGTSHIAGLASSDWKVRLAAVTAHKEAIEAKTASISSPPDTDSSAFDASNTEALIVFACSRPSIDKENNFQVIKASVEMMSAVVLGSAFITKSLAHHAILACTAKLSDTKLKVPTSELFLNLAECTSPTFVVKQVFQAGGSEVAKKNPKLLSEILRFLTASMLAFGATAAPSPRAVDLKVVLGMCKTSLNAAASPLVKNAAMEAIGCANTFLGNAGTLAVLNAAPGDELKSALLSNIENECNKNPLSEHPHEPERKVRGATKPKAKPSAAAGAAAPSGDSDEPEVLLIDGADGPRVDITSRITQKLIKDLYSNNWKERNAALQALEGIIAETKLPGCGGAALEPGVLSDLFSALKGRLSDSNKNLVALALNVLGKLGAALGPALLRSIGTMLPSILSTFNDNRKATRDAATTCLTTWIDSGRSEVLDKMLHGSSAMRNYVTDTKSSPDGKVDVLHMLKGYADESAMRSYLKKVADAAAGDKSAAVRAASADLSNAVDSMPAVAGSPAKASGESNASSFSDRPATAVVSPRPAAAVVSPRPATAASSVTSRPVTIEASASSGEDEEAVFRVSAGAATAREDRLRRVPRRLKFDDGPRTSDLYDAVYDAMSGNLRGDVLEMLRSSDFKVLCRGVDAVLAEVQSSPGHMAHLQTVDVWFRWISLKLCEGNTTVILKVLELASALVESVGAIDGGLVDQDLSLLLPTVVEKRGHNQDRIRQLHRELLQLICSKLPTSKVMTYILDGLKSKNNRTRIECADDVAILADEAYAIGTEVSPPGGDEVLTFLNHRALAGSSISEVLTTSFESTKKATQSLVLLAGERDASLRGSVMGAIAAIYRCVGQDVVWKFVGHIPDAHRSLLADKFKWEDKQLEKSGMPKAGAMLHGPGGKVEKERPSTASAGRSRPSSAARSSPMRASAPELPTGGAMPALAPVATEPASPARTPVAPEEGMAPVTPYKVHPSMVAPPAEADVAEQWRRGCTAASDHEEAASVEGMKLLCTLLAHASGGRLTDSGIEAVVDGADTAAAGLADNADVALGRAAAGGSTRGAKYTVNTLMMLFNIPRCARAVSQPVLERVMANLLVRLLDDRLPRLSEGPQLLKALNILMLRVLESSDRTKAFSVLLLLLRVPPSRLSSTRVIDDGLGGLTDGDAQTKKFLELVVKCLIKLTKALSESISMIDVDKLVHAIHGFFAGLGVDELRRRGSTDDKPLRMVKTVLHELCKTLGYKVRHHMSLVPIAERPTPIILAYIDLNLSSLASAGNTIAVDPNAVDASVASSSSSSSVATLSARPATAGASPSDLKSQLASIFKQIGDKSTTSAGLEALYRFTKRHPSVDIHPHLAKTSDAFRAYIQRGLAKCASNDMELEKENAGQRIGAAPQMAARGGGSGAAGGPAPTPATKAVEQVEAMSRRFRDFRQQMAAPAAPAPTSSAASAAGSNLEDIKRRFESIQAKAQTIQGSADTGRPTTADAGGSNLANLRARLNELKTTNDRS</sequence>
<accession>A0A830HF33</accession>
<comment type="subcellular location">
    <subcellularLocation>
        <location evidence="1">Cytoplasm</location>
        <location evidence="1">Cytoskeleton</location>
    </subcellularLocation>
</comment>
<comment type="caution">
    <text evidence="6">The sequence shown here is derived from an EMBL/GenBank/DDBJ whole genome shotgun (WGS) entry which is preliminary data.</text>
</comment>
<dbReference type="PANTHER" id="PTHR12609">
    <property type="entry name" value="MICROTUBULE ASSOCIATED PROTEIN XMAP215"/>
    <property type="match status" value="1"/>
</dbReference>
<feature type="region of interest" description="Disordered" evidence="4">
    <location>
        <begin position="225"/>
        <end position="284"/>
    </location>
</feature>
<keyword evidence="2" id="KW-0963">Cytoplasm</keyword>
<feature type="domain" description="TOG" evidence="5">
    <location>
        <begin position="897"/>
        <end position="1130"/>
    </location>
</feature>
<feature type="region of interest" description="Disordered" evidence="4">
    <location>
        <begin position="1479"/>
        <end position="1559"/>
    </location>
</feature>
<reference evidence="6" key="1">
    <citation type="submission" date="2020-10" db="EMBL/GenBank/DDBJ databases">
        <title>Unveiling of a novel bifunctional photoreceptor, Dualchrome1, isolated from a cosmopolitan green alga.</title>
        <authorList>
            <person name="Suzuki S."/>
            <person name="Kawachi M."/>
        </authorList>
    </citation>
    <scope>NUCLEOTIDE SEQUENCE</scope>
    <source>
        <strain evidence="6">NIES 2893</strain>
    </source>
</reference>
<feature type="compositionally biased region" description="Low complexity" evidence="4">
    <location>
        <begin position="528"/>
        <end position="564"/>
    </location>
</feature>
<feature type="region of interest" description="Disordered" evidence="4">
    <location>
        <begin position="849"/>
        <end position="894"/>
    </location>
</feature>
<feature type="region of interest" description="Disordered" evidence="4">
    <location>
        <begin position="2055"/>
        <end position="2099"/>
    </location>
</feature>
<dbReference type="Pfam" id="PF21041">
    <property type="entry name" value="XMAP215_CLASP_TOG"/>
    <property type="match status" value="1"/>
</dbReference>
<feature type="compositionally biased region" description="Basic and acidic residues" evidence="4">
    <location>
        <begin position="2088"/>
        <end position="2099"/>
    </location>
</feature>
<dbReference type="GO" id="GO:0061863">
    <property type="term" value="F:microtubule plus end polymerase"/>
    <property type="evidence" value="ECO:0007669"/>
    <property type="project" value="InterPro"/>
</dbReference>
<dbReference type="InterPro" id="IPR016024">
    <property type="entry name" value="ARM-type_fold"/>
</dbReference>
<dbReference type="InterPro" id="IPR011989">
    <property type="entry name" value="ARM-like"/>
</dbReference>
<dbReference type="EMBL" id="BNJQ01000009">
    <property type="protein sequence ID" value="GHP05113.1"/>
    <property type="molecule type" value="Genomic_DNA"/>
</dbReference>
<feature type="region of interest" description="Disordered" evidence="4">
    <location>
        <begin position="1105"/>
        <end position="1166"/>
    </location>
</feature>
<evidence type="ECO:0000256" key="3">
    <source>
        <dbReference type="ARBA" id="ARBA00023212"/>
    </source>
</evidence>
<dbReference type="GO" id="GO:0007051">
    <property type="term" value="P:spindle organization"/>
    <property type="evidence" value="ECO:0007669"/>
    <property type="project" value="InterPro"/>
</dbReference>
<dbReference type="Proteomes" id="UP000660262">
    <property type="component" value="Unassembled WGS sequence"/>
</dbReference>
<feature type="compositionally biased region" description="Polar residues" evidence="4">
    <location>
        <begin position="2058"/>
        <end position="2067"/>
    </location>
</feature>
<protein>
    <submittedName>
        <fullName evidence="6">MICROTUBULE ORGANIZATION 1</fullName>
    </submittedName>
</protein>
<evidence type="ECO:0000256" key="1">
    <source>
        <dbReference type="ARBA" id="ARBA00004245"/>
    </source>
</evidence>
<feature type="region of interest" description="Disordered" evidence="4">
    <location>
        <begin position="521"/>
        <end position="595"/>
    </location>
</feature>
<feature type="compositionally biased region" description="Low complexity" evidence="4">
    <location>
        <begin position="244"/>
        <end position="269"/>
    </location>
</feature>
<evidence type="ECO:0000256" key="4">
    <source>
        <dbReference type="SAM" id="MobiDB-lite"/>
    </source>
</evidence>
<feature type="compositionally biased region" description="Low complexity" evidence="4">
    <location>
        <begin position="874"/>
        <end position="886"/>
    </location>
</feature>
<dbReference type="SUPFAM" id="SSF48371">
    <property type="entry name" value="ARM repeat"/>
    <property type="match status" value="1"/>
</dbReference>
<evidence type="ECO:0000256" key="2">
    <source>
        <dbReference type="ARBA" id="ARBA00022490"/>
    </source>
</evidence>
<feature type="domain" description="TOG" evidence="5">
    <location>
        <begin position="3"/>
        <end position="233"/>
    </location>
</feature>
<feature type="domain" description="TOG" evidence="5">
    <location>
        <begin position="287"/>
        <end position="529"/>
    </location>
</feature>
<evidence type="ECO:0000313" key="6">
    <source>
        <dbReference type="EMBL" id="GHP05113.1"/>
    </source>
</evidence>
<feature type="domain" description="TOG" evidence="5">
    <location>
        <begin position="1207"/>
        <end position="1479"/>
    </location>
</feature>
<dbReference type="InterPro" id="IPR034085">
    <property type="entry name" value="TOG"/>
</dbReference>
<evidence type="ECO:0000259" key="5">
    <source>
        <dbReference type="SMART" id="SM01349"/>
    </source>
</evidence>